<feature type="transmembrane region" description="Helical" evidence="2">
    <location>
        <begin position="1022"/>
        <end position="1044"/>
    </location>
</feature>
<evidence type="ECO:0008006" key="5">
    <source>
        <dbReference type="Google" id="ProtNLM"/>
    </source>
</evidence>
<feature type="transmembrane region" description="Helical" evidence="2">
    <location>
        <begin position="987"/>
        <end position="1010"/>
    </location>
</feature>
<dbReference type="GO" id="GO:0005886">
    <property type="term" value="C:plasma membrane"/>
    <property type="evidence" value="ECO:0007669"/>
    <property type="project" value="TreeGrafter"/>
</dbReference>
<evidence type="ECO:0000256" key="1">
    <source>
        <dbReference type="SAM" id="Coils"/>
    </source>
</evidence>
<gene>
    <name evidence="3" type="ORF">A2531_02305</name>
</gene>
<feature type="transmembrane region" description="Helical" evidence="2">
    <location>
        <begin position="458"/>
        <end position="482"/>
    </location>
</feature>
<feature type="transmembrane region" description="Helical" evidence="2">
    <location>
        <begin position="370"/>
        <end position="403"/>
    </location>
</feature>
<evidence type="ECO:0000313" key="3">
    <source>
        <dbReference type="EMBL" id="OGF41501.1"/>
    </source>
</evidence>
<dbReference type="Gene3D" id="3.30.2090.10">
    <property type="entry name" value="Multidrug efflux transporter AcrB TolC docking domain, DN and DC subdomains"/>
    <property type="match status" value="2"/>
</dbReference>
<dbReference type="Proteomes" id="UP000177579">
    <property type="component" value="Unassembled WGS sequence"/>
</dbReference>
<name>A0A1F5TSD5_9BACT</name>
<keyword evidence="2" id="KW-0812">Transmembrane</keyword>
<organism evidence="3 4">
    <name type="scientific">Candidatus Falkowbacteria bacterium RIFOXYD2_FULL_34_120</name>
    <dbReference type="NCBI Taxonomy" id="1798007"/>
    <lineage>
        <taxon>Bacteria</taxon>
        <taxon>Candidatus Falkowiibacteriota</taxon>
    </lineage>
</organism>
<dbReference type="Gene3D" id="3.30.70.1430">
    <property type="entry name" value="Multidrug efflux transporter AcrB pore domain"/>
    <property type="match status" value="2"/>
</dbReference>
<protein>
    <recommendedName>
        <fullName evidence="5">SSD domain-containing protein</fullName>
    </recommendedName>
</protein>
<dbReference type="SUPFAM" id="SSF82866">
    <property type="entry name" value="Multidrug efflux transporter AcrB transmembrane domain"/>
    <property type="match status" value="2"/>
</dbReference>
<evidence type="ECO:0000313" key="4">
    <source>
        <dbReference type="Proteomes" id="UP000177579"/>
    </source>
</evidence>
<feature type="transmembrane region" description="Helical" evidence="2">
    <location>
        <begin position="494"/>
        <end position="513"/>
    </location>
</feature>
<sequence length="1053" mass="116999">MNNKNNYSDNYKKIMEEGLEKEKKSFFGFFIKNFRLTYLLLIAITFSGIYSLFTLPKEAEPEIQVPYAIVTTVYPGANPKDIEEMITKKLEKKIENLDNVNKFESSSGEGFSSIFIEFEASADLRESFRKLREEVDNVESELPEMAENPIVSEINFNDLPIITYSLLGDYTEEELKKYADICQENFENIKNVSESRIIGGIEKEFQIMVHQTKLAYFNISMGQIVNAIHTNNFSLPSGNIEVDGFKYDVRVKGKFLDAIDLNNVVITTYNNSPVFLKDIALVKEGIKEKNSKSRIGLKNQESKQTISLQIYKKTGGNILNIVKDSGAKIDELYEKGIIPKNLQIIKTNDNSVFIKKDIHTLGSSGLQTMVLIALILMLILSLNGAIITALSIPIAFLITFSALKIQGMTLNSMVLFSLVLSLGLMVDNAIIVIEGINEYISQHKKSIFEAAILSVWNFKWAIISGTMTTVAAFLPMLLVSGIMGEYMSILPKTITTTLLSSLFVALAVVPALATRFMKGEQKHQENSKRKKRVETIFNKIQIKYINFLQKTLPHKNKRRKVITIFVILFILAVATPISGIMKIEMFPKVDIDYFVVNIELPVGSVLEKTEEISKETEKIISRVPELDNYVVNIGSTASLGYGSGGGNGTHLANITVNLVDSEKRKRKSFEISESLRPELETIQGAKVTVEELSAGPPSGAPIEIRIFGDEMKDLSNLAREIQGFLSSVPGVVNIKNNLENASGEFTFVVDKQKANYYGLSISGIASTLRNAVFGANAGDITRDGETIDITVKYEEQSFNTVNDLENILLFTNTGETIQLKQVASISLNPSLLSIKHRDGETVVIVSAYTKEGVNLQNIMGQFDKFQKELNLPKGVSIKVGGETEDIQKSFSEIFYSMIVAVILIAFILVLQFNSFKQPFIIIFSLPLAIIGVIIGLNICGQPFSFPAFIGIVSLAGIVVNDAIVLIDRINKNISHGMEFFGAIIDAGVTRMQPIFLTSITTIAGIFPLIYADEMWRGLSLTVIFGLIFSTILTLVVIPIIYIGLCKDKMKISE</sequence>
<dbReference type="Gene3D" id="3.30.70.1320">
    <property type="entry name" value="Multidrug efflux transporter AcrB pore domain like"/>
    <property type="match status" value="1"/>
</dbReference>
<dbReference type="InterPro" id="IPR001036">
    <property type="entry name" value="Acrflvin-R"/>
</dbReference>
<feature type="transmembrane region" description="Helical" evidence="2">
    <location>
        <begin position="919"/>
        <end position="938"/>
    </location>
</feature>
<dbReference type="EMBL" id="MFGO01000008">
    <property type="protein sequence ID" value="OGF41501.1"/>
    <property type="molecule type" value="Genomic_DNA"/>
</dbReference>
<evidence type="ECO:0000256" key="2">
    <source>
        <dbReference type="SAM" id="Phobius"/>
    </source>
</evidence>
<feature type="coiled-coil region" evidence="1">
    <location>
        <begin position="121"/>
        <end position="148"/>
    </location>
</feature>
<dbReference type="PRINTS" id="PR00702">
    <property type="entry name" value="ACRIFLAVINRP"/>
</dbReference>
<dbReference type="InterPro" id="IPR027463">
    <property type="entry name" value="AcrB_DN_DC_subdom"/>
</dbReference>
<dbReference type="Gene3D" id="3.30.70.1440">
    <property type="entry name" value="Multidrug efflux transporter AcrB pore domain"/>
    <property type="match status" value="1"/>
</dbReference>
<keyword evidence="1" id="KW-0175">Coiled coil</keyword>
<accession>A0A1F5TSD5</accession>
<dbReference type="AlphaFoldDB" id="A0A1F5TSD5"/>
<dbReference type="PANTHER" id="PTHR32063">
    <property type="match status" value="1"/>
</dbReference>
<dbReference type="Pfam" id="PF00873">
    <property type="entry name" value="ACR_tran"/>
    <property type="match status" value="1"/>
</dbReference>
<proteinExistence type="predicted"/>
<dbReference type="SUPFAM" id="SSF82693">
    <property type="entry name" value="Multidrug efflux transporter AcrB pore domain, PN1, PN2, PC1 and PC2 subdomains"/>
    <property type="match status" value="3"/>
</dbReference>
<keyword evidence="2" id="KW-1133">Transmembrane helix</keyword>
<dbReference type="Gene3D" id="1.20.1640.10">
    <property type="entry name" value="Multidrug efflux transporter AcrB transmembrane domain"/>
    <property type="match status" value="2"/>
</dbReference>
<dbReference type="PANTHER" id="PTHR32063:SF24">
    <property type="entry name" value="CATION EFFLUX SYSTEM (ACRB_ACRD_ACRF FAMILY)"/>
    <property type="match status" value="1"/>
</dbReference>
<feature type="transmembrane region" description="Helical" evidence="2">
    <location>
        <begin position="415"/>
        <end position="437"/>
    </location>
</feature>
<dbReference type="SUPFAM" id="SSF82714">
    <property type="entry name" value="Multidrug efflux transporter AcrB TolC docking domain, DN and DC subdomains"/>
    <property type="match status" value="2"/>
</dbReference>
<reference evidence="3 4" key="1">
    <citation type="journal article" date="2016" name="Nat. Commun.">
        <title>Thousands of microbial genomes shed light on interconnected biogeochemical processes in an aquifer system.</title>
        <authorList>
            <person name="Anantharaman K."/>
            <person name="Brown C.T."/>
            <person name="Hug L.A."/>
            <person name="Sharon I."/>
            <person name="Castelle C.J."/>
            <person name="Probst A.J."/>
            <person name="Thomas B.C."/>
            <person name="Singh A."/>
            <person name="Wilkins M.J."/>
            <person name="Karaoz U."/>
            <person name="Brodie E.L."/>
            <person name="Williams K.H."/>
            <person name="Hubbard S.S."/>
            <person name="Banfield J.F."/>
        </authorList>
    </citation>
    <scope>NUCLEOTIDE SEQUENCE [LARGE SCALE GENOMIC DNA]</scope>
</reference>
<feature type="transmembrane region" description="Helical" evidence="2">
    <location>
        <begin position="893"/>
        <end position="912"/>
    </location>
</feature>
<keyword evidence="2" id="KW-0472">Membrane</keyword>
<comment type="caution">
    <text evidence="3">The sequence shown here is derived from an EMBL/GenBank/DDBJ whole genome shotgun (WGS) entry which is preliminary data.</text>
</comment>
<dbReference type="GO" id="GO:0042910">
    <property type="term" value="F:xenobiotic transmembrane transporter activity"/>
    <property type="evidence" value="ECO:0007669"/>
    <property type="project" value="TreeGrafter"/>
</dbReference>
<feature type="transmembrane region" description="Helical" evidence="2">
    <location>
        <begin position="561"/>
        <end position="581"/>
    </location>
</feature>
<feature type="transmembrane region" description="Helical" evidence="2">
    <location>
        <begin position="944"/>
        <end position="966"/>
    </location>
</feature>
<feature type="transmembrane region" description="Helical" evidence="2">
    <location>
        <begin position="36"/>
        <end position="55"/>
    </location>
</feature>